<dbReference type="AlphaFoldDB" id="A0A0J9E2Z5"/>
<evidence type="ECO:0000313" key="2">
    <source>
        <dbReference type="Proteomes" id="UP000037178"/>
    </source>
</evidence>
<dbReference type="EMBL" id="LFTY01000002">
    <property type="protein sequence ID" value="KMW57231.1"/>
    <property type="molecule type" value="Genomic_DNA"/>
</dbReference>
<reference evidence="1 2" key="1">
    <citation type="submission" date="2015-06" db="EMBL/GenBank/DDBJ databases">
        <title>Draft genome sequence of an Alphaproteobacteria species associated to the Mediterranean sponge Oscarella lobularis.</title>
        <authorList>
            <person name="Jourda C."/>
            <person name="Santini S."/>
            <person name="Claverie J.-M."/>
        </authorList>
    </citation>
    <scope>NUCLEOTIDE SEQUENCE [LARGE SCALE GENOMIC DNA]</scope>
    <source>
        <strain evidence="1">IGS</strain>
    </source>
</reference>
<evidence type="ECO:0000313" key="1">
    <source>
        <dbReference type="EMBL" id="KMW57231.1"/>
    </source>
</evidence>
<sequence length="63" mass="6773">MADASATGICAEAQVIAAAAEVPKIARNKCRNGTLLLYCAKGPERAAKQNTVTPELIYRRNRI</sequence>
<comment type="caution">
    <text evidence="1">The sequence shown here is derived from an EMBL/GenBank/DDBJ whole genome shotgun (WGS) entry which is preliminary data.</text>
</comment>
<proteinExistence type="predicted"/>
<dbReference type="Proteomes" id="UP000037178">
    <property type="component" value="Unassembled WGS sequence"/>
</dbReference>
<accession>A0A0J9E2Z5</accession>
<name>A0A0J9E2Z5_9RHOB</name>
<keyword evidence="2" id="KW-1185">Reference proteome</keyword>
<gene>
    <name evidence="1" type="ORF">AIOL_002192</name>
</gene>
<protein>
    <submittedName>
        <fullName evidence="1">Uncharacterized protein</fullName>
    </submittedName>
</protein>
<organism evidence="1 2">
    <name type="scientific">Candidatus Rhodobacter oscarellae</name>
    <dbReference type="NCBI Taxonomy" id="1675527"/>
    <lineage>
        <taxon>Bacteria</taxon>
        <taxon>Pseudomonadati</taxon>
        <taxon>Pseudomonadota</taxon>
        <taxon>Alphaproteobacteria</taxon>
        <taxon>Rhodobacterales</taxon>
        <taxon>Rhodobacter group</taxon>
        <taxon>Rhodobacter</taxon>
    </lineage>
</organism>
<dbReference type="STRING" id="1675527.AIOL_002192"/>